<dbReference type="AlphaFoldDB" id="A0A0X8H212"/>
<dbReference type="Gene3D" id="2.30.30.110">
    <property type="match status" value="1"/>
</dbReference>
<dbReference type="Proteomes" id="UP000063781">
    <property type="component" value="Chromosome"/>
</dbReference>
<dbReference type="SUPFAM" id="SSF50118">
    <property type="entry name" value="Cell growth inhibitor/plasmid maintenance toxic component"/>
    <property type="match status" value="1"/>
</dbReference>
<organism evidence="1 2">
    <name type="scientific">Erysipelothrix larvae</name>
    <dbReference type="NCBI Taxonomy" id="1514105"/>
    <lineage>
        <taxon>Bacteria</taxon>
        <taxon>Bacillati</taxon>
        <taxon>Bacillota</taxon>
        <taxon>Erysipelotrichia</taxon>
        <taxon>Erysipelotrichales</taxon>
        <taxon>Erysipelotrichaceae</taxon>
        <taxon>Erysipelothrix</taxon>
    </lineage>
</organism>
<dbReference type="STRING" id="1514105.AOC36_11015"/>
<sequence length="173" mass="19934">MDEDDRERMLEEYLDKYKEYLKGLSILLLKQECISGMNRILRSAFKSSENVNIEVNIGDICYIDFGHAYLNESGYQHFGLVIQKKNHKLLVVPMSSKKELIHQASNVDQIGAANKRHLYYLGQPEGMSRESVLFLNDTKFINSARVIGVTSQITPETQMFKEILKKVSETFVH</sequence>
<keyword evidence="2" id="KW-1185">Reference proteome</keyword>
<reference evidence="1 2" key="1">
    <citation type="submission" date="2015-10" db="EMBL/GenBank/DDBJ databases">
        <title>Erysipelothrix larvae sp. LV19 isolated from the larval gut of the rhinoceros beetle, Trypoxylus dichotomus.</title>
        <authorList>
            <person name="Lim S."/>
            <person name="Kim B.-C."/>
        </authorList>
    </citation>
    <scope>NUCLEOTIDE SEQUENCE [LARGE SCALE GENOMIC DNA]</scope>
    <source>
        <strain evidence="1 2">LV19</strain>
    </source>
</reference>
<dbReference type="InterPro" id="IPR011067">
    <property type="entry name" value="Plasmid_toxin/cell-grow_inhib"/>
</dbReference>
<dbReference type="OrthoDB" id="1767527at2"/>
<protein>
    <submittedName>
        <fullName evidence="1">Uncharacterized protein</fullName>
    </submittedName>
</protein>
<gene>
    <name evidence="1" type="ORF">AOC36_11015</name>
</gene>
<dbReference type="KEGG" id="erl:AOC36_11015"/>
<evidence type="ECO:0000313" key="1">
    <source>
        <dbReference type="EMBL" id="AMC94674.1"/>
    </source>
</evidence>
<dbReference type="EMBL" id="CP013213">
    <property type="protein sequence ID" value="AMC94674.1"/>
    <property type="molecule type" value="Genomic_DNA"/>
</dbReference>
<accession>A0A0X8H212</accession>
<name>A0A0X8H212_9FIRM</name>
<evidence type="ECO:0000313" key="2">
    <source>
        <dbReference type="Proteomes" id="UP000063781"/>
    </source>
</evidence>
<proteinExistence type="predicted"/>